<gene>
    <name evidence="4" type="ORF">L207DRAFT_561474</name>
</gene>
<dbReference type="Proteomes" id="UP000235786">
    <property type="component" value="Unassembled WGS sequence"/>
</dbReference>
<dbReference type="AlphaFoldDB" id="A0A2J6S5K5"/>
<dbReference type="OrthoDB" id="4664297at2759"/>
<dbReference type="GO" id="GO:0006749">
    <property type="term" value="P:glutathione metabolic process"/>
    <property type="evidence" value="ECO:0007669"/>
    <property type="project" value="TreeGrafter"/>
</dbReference>
<feature type="domain" description="DSBA-like thioredoxin" evidence="3">
    <location>
        <begin position="6"/>
        <end position="203"/>
    </location>
</feature>
<dbReference type="PIRSF" id="PIRSF006386">
    <property type="entry name" value="HCCAis_GSTk"/>
    <property type="match status" value="1"/>
</dbReference>
<feature type="active site" description="Nucleophile" evidence="2">
    <location>
        <position position="15"/>
    </location>
</feature>
<name>A0A2J6S5K5_HYAVF</name>
<dbReference type="InterPro" id="IPR036249">
    <property type="entry name" value="Thioredoxin-like_sf"/>
</dbReference>
<keyword evidence="5" id="KW-1185">Reference proteome</keyword>
<dbReference type="CDD" id="cd03022">
    <property type="entry name" value="DsbA_HCCA_Iso"/>
    <property type="match status" value="1"/>
</dbReference>
<dbReference type="InterPro" id="IPR051924">
    <property type="entry name" value="GST_Kappa/NadH"/>
</dbReference>
<dbReference type="EMBL" id="KZ613939">
    <property type="protein sequence ID" value="PMD46036.1"/>
    <property type="molecule type" value="Genomic_DNA"/>
</dbReference>
<evidence type="ECO:0000313" key="5">
    <source>
        <dbReference type="Proteomes" id="UP000235786"/>
    </source>
</evidence>
<accession>A0A2J6S5K5</accession>
<dbReference type="GO" id="GO:0004602">
    <property type="term" value="F:glutathione peroxidase activity"/>
    <property type="evidence" value="ECO:0007669"/>
    <property type="project" value="TreeGrafter"/>
</dbReference>
<evidence type="ECO:0000256" key="1">
    <source>
        <dbReference type="PIRNR" id="PIRNR006386"/>
    </source>
</evidence>
<protein>
    <recommendedName>
        <fullName evidence="1">Glutathione S-transferase kappa</fullName>
        <ecNumber evidence="1">2.5.1.18</ecNumber>
    </recommendedName>
</protein>
<dbReference type="InterPro" id="IPR001853">
    <property type="entry name" value="DSBA-like_thioredoxin_dom"/>
</dbReference>
<dbReference type="GO" id="GO:1901170">
    <property type="term" value="P:naphthalene catabolic process"/>
    <property type="evidence" value="ECO:0007669"/>
    <property type="project" value="InterPro"/>
</dbReference>
<dbReference type="GO" id="GO:0004364">
    <property type="term" value="F:glutathione transferase activity"/>
    <property type="evidence" value="ECO:0007669"/>
    <property type="project" value="UniProtKB-UniRule"/>
</dbReference>
<dbReference type="Gene3D" id="3.40.30.10">
    <property type="entry name" value="Glutaredoxin"/>
    <property type="match status" value="1"/>
</dbReference>
<comment type="similarity">
    <text evidence="1">Belongs to the GST superfamily. Kappa family.</text>
</comment>
<dbReference type="GO" id="GO:0018845">
    <property type="term" value="F:2-hydroxychromene-2-carboxylate isomerase activity"/>
    <property type="evidence" value="ECO:0007669"/>
    <property type="project" value="InterPro"/>
</dbReference>
<reference evidence="4 5" key="1">
    <citation type="submission" date="2016-04" db="EMBL/GenBank/DDBJ databases">
        <title>A degradative enzymes factory behind the ericoid mycorrhizal symbiosis.</title>
        <authorList>
            <consortium name="DOE Joint Genome Institute"/>
            <person name="Martino E."/>
            <person name="Morin E."/>
            <person name="Grelet G."/>
            <person name="Kuo A."/>
            <person name="Kohler A."/>
            <person name="Daghino S."/>
            <person name="Barry K."/>
            <person name="Choi C."/>
            <person name="Cichocki N."/>
            <person name="Clum A."/>
            <person name="Copeland A."/>
            <person name="Hainaut M."/>
            <person name="Haridas S."/>
            <person name="Labutti K."/>
            <person name="Lindquist E."/>
            <person name="Lipzen A."/>
            <person name="Khouja H.-R."/>
            <person name="Murat C."/>
            <person name="Ohm R."/>
            <person name="Olson A."/>
            <person name="Spatafora J."/>
            <person name="Veneault-Fourrey C."/>
            <person name="Henrissat B."/>
            <person name="Grigoriev I."/>
            <person name="Martin F."/>
            <person name="Perotto S."/>
        </authorList>
    </citation>
    <scope>NUCLEOTIDE SEQUENCE [LARGE SCALE GENOMIC DNA]</scope>
    <source>
        <strain evidence="4 5">F</strain>
    </source>
</reference>
<evidence type="ECO:0000256" key="2">
    <source>
        <dbReference type="PIRSR" id="PIRSR006386-1"/>
    </source>
</evidence>
<comment type="catalytic activity">
    <reaction evidence="1">
        <text>RX + glutathione = an S-substituted glutathione + a halide anion + H(+)</text>
        <dbReference type="Rhea" id="RHEA:16437"/>
        <dbReference type="ChEBI" id="CHEBI:15378"/>
        <dbReference type="ChEBI" id="CHEBI:16042"/>
        <dbReference type="ChEBI" id="CHEBI:17792"/>
        <dbReference type="ChEBI" id="CHEBI:57925"/>
        <dbReference type="ChEBI" id="CHEBI:90779"/>
        <dbReference type="EC" id="2.5.1.18"/>
    </reaction>
</comment>
<dbReference type="InterPro" id="IPR014440">
    <property type="entry name" value="HCCAis_GSTk"/>
</dbReference>
<dbReference type="PANTHER" id="PTHR42943:SF13">
    <property type="entry name" value="GLUTATHIONE S-TRANSFERASE KAPPA-RELATED"/>
    <property type="match status" value="1"/>
</dbReference>
<dbReference type="SUPFAM" id="SSF52833">
    <property type="entry name" value="Thioredoxin-like"/>
    <property type="match status" value="1"/>
</dbReference>
<dbReference type="GO" id="GO:0005777">
    <property type="term" value="C:peroxisome"/>
    <property type="evidence" value="ECO:0007669"/>
    <property type="project" value="TreeGrafter"/>
</dbReference>
<dbReference type="EC" id="2.5.1.18" evidence="1"/>
<evidence type="ECO:0000313" key="4">
    <source>
        <dbReference type="EMBL" id="PMD46036.1"/>
    </source>
</evidence>
<dbReference type="InterPro" id="IPR044087">
    <property type="entry name" value="NahD-like"/>
</dbReference>
<dbReference type="PANTHER" id="PTHR42943">
    <property type="entry name" value="GLUTATHIONE S-TRANSFERASE KAPPA"/>
    <property type="match status" value="1"/>
</dbReference>
<sequence length="217" mass="24777">MADRPVIDYYFSFISLWSYIGSRRLQHLVQDTNAKVVYKPIDIMYTFSISGGLPVKQRSLQRQAYRLVEMERWCKIHDIPIVQNPKFYPADPSLAHRVLLAAIEESGHDSAPVQEFARRGLETVWVDEGDIANPATISNLANKCGLDGARLLKRAEEERGLVEQESALMSEATSRQVFGTPFYFYRNEPFWGQDRLDMLEEVIRSGRDAIPLPVLGN</sequence>
<dbReference type="GO" id="GO:0005739">
    <property type="term" value="C:mitochondrion"/>
    <property type="evidence" value="ECO:0007669"/>
    <property type="project" value="TreeGrafter"/>
</dbReference>
<organism evidence="4 5">
    <name type="scientific">Hyaloscypha variabilis (strain UAMH 11265 / GT02V1 / F)</name>
    <name type="common">Meliniomyces variabilis</name>
    <dbReference type="NCBI Taxonomy" id="1149755"/>
    <lineage>
        <taxon>Eukaryota</taxon>
        <taxon>Fungi</taxon>
        <taxon>Dikarya</taxon>
        <taxon>Ascomycota</taxon>
        <taxon>Pezizomycotina</taxon>
        <taxon>Leotiomycetes</taxon>
        <taxon>Helotiales</taxon>
        <taxon>Hyaloscyphaceae</taxon>
        <taxon>Hyaloscypha</taxon>
        <taxon>Hyaloscypha variabilis</taxon>
    </lineage>
</organism>
<proteinExistence type="inferred from homology"/>
<keyword evidence="1" id="KW-0808">Transferase</keyword>
<evidence type="ECO:0000259" key="3">
    <source>
        <dbReference type="Pfam" id="PF01323"/>
    </source>
</evidence>
<dbReference type="Pfam" id="PF01323">
    <property type="entry name" value="DSBA"/>
    <property type="match status" value="1"/>
</dbReference>